<keyword evidence="2" id="KW-0472">Membrane</keyword>
<reference evidence="4" key="1">
    <citation type="journal article" date="2019" name="Int. J. Syst. Evol. Microbiol.">
        <title>The Global Catalogue of Microorganisms (GCM) 10K type strain sequencing project: providing services to taxonomists for standard genome sequencing and annotation.</title>
        <authorList>
            <consortium name="The Broad Institute Genomics Platform"/>
            <consortium name="The Broad Institute Genome Sequencing Center for Infectious Disease"/>
            <person name="Wu L."/>
            <person name="Ma J."/>
        </authorList>
    </citation>
    <scope>NUCLEOTIDE SEQUENCE [LARGE SCALE GENOMIC DNA]</scope>
    <source>
        <strain evidence="4">CGMCC 4.7139</strain>
    </source>
</reference>
<protein>
    <recommendedName>
        <fullName evidence="5">PH domain-containing protein</fullName>
    </recommendedName>
</protein>
<feature type="transmembrane region" description="Helical" evidence="2">
    <location>
        <begin position="20"/>
        <end position="41"/>
    </location>
</feature>
<feature type="region of interest" description="Disordered" evidence="1">
    <location>
        <begin position="161"/>
        <end position="182"/>
    </location>
</feature>
<name>A0ABV9G3U7_9ACTN</name>
<evidence type="ECO:0008006" key="5">
    <source>
        <dbReference type="Google" id="ProtNLM"/>
    </source>
</evidence>
<dbReference type="RefSeq" id="WP_381192593.1">
    <property type="nucleotide sequence ID" value="NZ_JBHSFE010000007.1"/>
</dbReference>
<proteinExistence type="predicted"/>
<evidence type="ECO:0000256" key="1">
    <source>
        <dbReference type="SAM" id="MobiDB-lite"/>
    </source>
</evidence>
<accession>A0ABV9G3U7</accession>
<feature type="transmembrane region" description="Helical" evidence="2">
    <location>
        <begin position="53"/>
        <end position="84"/>
    </location>
</feature>
<sequence length="182" mass="20197">MANQSQADLSREHIRYRLTLLQRVLPVLPGAVIFTAVQILLWAEGGPSDPVFFAGLLLWVAAPFVGLVCSSRLGITLTTSAAVVHRFRRRVIPWSDVQAIRIESFMGSRTIVLNEANGRRTELLAPITGFLSRDRRFEEKFHTIGHWWLVHRGPDWNPVPPAWAEADGGTPAGNPFAPPAQS</sequence>
<keyword evidence="4" id="KW-1185">Reference proteome</keyword>
<evidence type="ECO:0000313" key="4">
    <source>
        <dbReference type="Proteomes" id="UP001595993"/>
    </source>
</evidence>
<comment type="caution">
    <text evidence="3">The sequence shown here is derived from an EMBL/GenBank/DDBJ whole genome shotgun (WGS) entry which is preliminary data.</text>
</comment>
<evidence type="ECO:0000313" key="3">
    <source>
        <dbReference type="EMBL" id="MFC4607597.1"/>
    </source>
</evidence>
<keyword evidence="2" id="KW-1133">Transmembrane helix</keyword>
<keyword evidence="2" id="KW-0812">Transmembrane</keyword>
<organism evidence="3 4">
    <name type="scientific">Streptomyces maoxianensis</name>
    <dbReference type="NCBI Taxonomy" id="1459942"/>
    <lineage>
        <taxon>Bacteria</taxon>
        <taxon>Bacillati</taxon>
        <taxon>Actinomycetota</taxon>
        <taxon>Actinomycetes</taxon>
        <taxon>Kitasatosporales</taxon>
        <taxon>Streptomycetaceae</taxon>
        <taxon>Streptomyces</taxon>
    </lineage>
</organism>
<evidence type="ECO:0000256" key="2">
    <source>
        <dbReference type="SAM" id="Phobius"/>
    </source>
</evidence>
<gene>
    <name evidence="3" type="ORF">ACFO9E_07195</name>
</gene>
<dbReference type="EMBL" id="JBHSFE010000007">
    <property type="protein sequence ID" value="MFC4607597.1"/>
    <property type="molecule type" value="Genomic_DNA"/>
</dbReference>
<dbReference type="Proteomes" id="UP001595993">
    <property type="component" value="Unassembled WGS sequence"/>
</dbReference>